<evidence type="ECO:0008006" key="6">
    <source>
        <dbReference type="Google" id="ProtNLM"/>
    </source>
</evidence>
<sequence length="1155" mass="129441" precursor="true">MLHSHRCRVTALSLVAALALATGFSTVRADEPSPAPRDYAEIIRQDGPVAWWRFHQREPGEDHSQVILNDEAAEAGAILNAHTRGHIRFDAAGPRPGEYPDFTDANQAANLGNGRNYLVVKDPGDASAVDFDNGDALTMEAWIRWDEALRGSYPYIISKGRTHNPGTPANNQNYSLRLATQGGGPFISFFFCDAETPNKGGIGPEGHRWTSTTGVPGDGAWHHVAITYVFGDPESIRGYIDGKPVKGKWDMAGPTTKRPIVDNDELWIGSAMSGGSTFNGFIDEVALYRKALSAEQIAKHVRINIAESEYALGKIREEEVPDDAVRVELLEGVPVERSWNFRMRQPEHLMDIPAFALSDLPHKYNERGLIADRRVPWLLHMTSRIHFEPGEYELVYRSLDSARLYIDGEQQAETPWMKQSSSAHQALHKISEVPDGVLSIPVAHFEEKVRVSFDEPGDHVISLYRMIGSKRTGIRVGELVVGVRRLDENASDEAPTYTFLSPKQDIPFTDAAWLDLVEAERQQLRHLNQENRLAAAQGESEYWQRRHDWARENAPLAVEVPATEDVAAFNDVDRFINHRLQQEGAKPLPLIDDYGFLRRLALDTVGRIPTEQEIGTYFADSQEDRRSRAIDRYLSSPEWADHWVGYWQDVLAENPGLTKPMLNNTGPFRWFIHESFLDNKAFDRFVTELISMDGSRTMGGPAGFAIASQNDVPMAAKAHIVGTAFLGVEMKCARCHDAPYHDVKQEDLFNLAAMLNRAPLKVPGSSSLPAGQLENSVVQVTLAPGSTVKPDWPFAELSAKLPEIPDWIIRNPSDARERLAATLTLPQNPRFARVIANRLWQRYLGRALIEPVSDWEGASCSHPELLDFLARELVLNNYDLKALARLIFESHVYQRQVAPDATRESEEAAHFAGPVRRTLTGEQLADSLYLASGKGFGSEELTMDADGRLPHRTFLDMGAPQRAWEFVAVSNERDRPSMSLHVAQSIVDLMAAYGWRQQRQEPLTIREESIMPLQPMVLANGTAAQRALDLTDHSELTDLTLEDQPLEELIEKLYLRFLSRTPTSDERELFVELLAPGYEERIIAGPEAVPPRTIHRSPRAWSNHLHVDATTAALKRQAEVLAGDPPTKRLDPDWRTRFEDAAWALVNSPEFVFIP</sequence>
<dbReference type="Pfam" id="PF07583">
    <property type="entry name" value="PSCyt2"/>
    <property type="match status" value="1"/>
</dbReference>
<feature type="domain" description="DUF1553" evidence="3">
    <location>
        <begin position="816"/>
        <end position="1073"/>
    </location>
</feature>
<dbReference type="InterPro" id="IPR022655">
    <property type="entry name" value="DUF1553"/>
</dbReference>
<evidence type="ECO:0000259" key="3">
    <source>
        <dbReference type="Pfam" id="PF07587"/>
    </source>
</evidence>
<proteinExistence type="predicted"/>
<dbReference type="OrthoDB" id="289126at2"/>
<dbReference type="RefSeq" id="WP_145367843.1">
    <property type="nucleotide sequence ID" value="NZ_CP036275.1"/>
</dbReference>
<dbReference type="InterPro" id="IPR013320">
    <property type="entry name" value="ConA-like_dom_sf"/>
</dbReference>
<protein>
    <recommendedName>
        <fullName evidence="6">DUF1553 domain-containing protein</fullName>
    </recommendedName>
</protein>
<dbReference type="Pfam" id="PF07587">
    <property type="entry name" value="PSD1"/>
    <property type="match status" value="1"/>
</dbReference>
<dbReference type="KEGG" id="mri:Mal4_14240"/>
<feature type="chain" id="PRO_5021909513" description="DUF1553 domain-containing protein" evidence="1">
    <location>
        <begin position="30"/>
        <end position="1155"/>
    </location>
</feature>
<gene>
    <name evidence="4" type="ORF">Mal4_14240</name>
</gene>
<dbReference type="Gene3D" id="2.60.120.200">
    <property type="match status" value="1"/>
</dbReference>
<keyword evidence="1" id="KW-0732">Signal</keyword>
<dbReference type="EMBL" id="CP036275">
    <property type="protein sequence ID" value="QDU37116.1"/>
    <property type="molecule type" value="Genomic_DNA"/>
</dbReference>
<dbReference type="InterPro" id="IPR011444">
    <property type="entry name" value="DUF1549"/>
</dbReference>
<organism evidence="4 5">
    <name type="scientific">Maioricimonas rarisocia</name>
    <dbReference type="NCBI Taxonomy" id="2528026"/>
    <lineage>
        <taxon>Bacteria</taxon>
        <taxon>Pseudomonadati</taxon>
        <taxon>Planctomycetota</taxon>
        <taxon>Planctomycetia</taxon>
        <taxon>Planctomycetales</taxon>
        <taxon>Planctomycetaceae</taxon>
        <taxon>Maioricimonas</taxon>
    </lineage>
</organism>
<evidence type="ECO:0000313" key="4">
    <source>
        <dbReference type="EMBL" id="QDU37116.1"/>
    </source>
</evidence>
<evidence type="ECO:0000313" key="5">
    <source>
        <dbReference type="Proteomes" id="UP000320496"/>
    </source>
</evidence>
<dbReference type="SUPFAM" id="SSF49899">
    <property type="entry name" value="Concanavalin A-like lectins/glucanases"/>
    <property type="match status" value="1"/>
</dbReference>
<accession>A0A517Z3U1</accession>
<feature type="domain" description="DUF1549" evidence="2">
    <location>
        <begin position="572"/>
        <end position="757"/>
    </location>
</feature>
<feature type="signal peptide" evidence="1">
    <location>
        <begin position="1"/>
        <end position="29"/>
    </location>
</feature>
<dbReference type="PANTHER" id="PTHR35889:SF3">
    <property type="entry name" value="F-BOX DOMAIN-CONTAINING PROTEIN"/>
    <property type="match status" value="1"/>
</dbReference>
<evidence type="ECO:0000259" key="2">
    <source>
        <dbReference type="Pfam" id="PF07583"/>
    </source>
</evidence>
<dbReference type="Proteomes" id="UP000320496">
    <property type="component" value="Chromosome"/>
</dbReference>
<dbReference type="PANTHER" id="PTHR35889">
    <property type="entry name" value="CYCLOINULO-OLIGOSACCHARIDE FRUCTANOTRANSFERASE-RELATED"/>
    <property type="match status" value="1"/>
</dbReference>
<keyword evidence="5" id="KW-1185">Reference proteome</keyword>
<name>A0A517Z3U1_9PLAN</name>
<reference evidence="4 5" key="1">
    <citation type="submission" date="2019-02" db="EMBL/GenBank/DDBJ databases">
        <title>Deep-cultivation of Planctomycetes and their phenomic and genomic characterization uncovers novel biology.</title>
        <authorList>
            <person name="Wiegand S."/>
            <person name="Jogler M."/>
            <person name="Boedeker C."/>
            <person name="Pinto D."/>
            <person name="Vollmers J."/>
            <person name="Rivas-Marin E."/>
            <person name="Kohn T."/>
            <person name="Peeters S.H."/>
            <person name="Heuer A."/>
            <person name="Rast P."/>
            <person name="Oberbeckmann S."/>
            <person name="Bunk B."/>
            <person name="Jeske O."/>
            <person name="Meyerdierks A."/>
            <person name="Storesund J.E."/>
            <person name="Kallscheuer N."/>
            <person name="Luecker S."/>
            <person name="Lage O.M."/>
            <person name="Pohl T."/>
            <person name="Merkel B.J."/>
            <person name="Hornburger P."/>
            <person name="Mueller R.-W."/>
            <person name="Bruemmer F."/>
            <person name="Labrenz M."/>
            <person name="Spormann A.M."/>
            <person name="Op den Camp H."/>
            <person name="Overmann J."/>
            <person name="Amann R."/>
            <person name="Jetten M.S.M."/>
            <person name="Mascher T."/>
            <person name="Medema M.H."/>
            <person name="Devos D.P."/>
            <person name="Kaster A.-K."/>
            <person name="Ovreas L."/>
            <person name="Rohde M."/>
            <person name="Galperin M.Y."/>
            <person name="Jogler C."/>
        </authorList>
    </citation>
    <scope>NUCLEOTIDE SEQUENCE [LARGE SCALE GENOMIC DNA]</scope>
    <source>
        <strain evidence="4 5">Mal4</strain>
    </source>
</reference>
<evidence type="ECO:0000256" key="1">
    <source>
        <dbReference type="SAM" id="SignalP"/>
    </source>
</evidence>
<dbReference type="AlphaFoldDB" id="A0A517Z3U1"/>
<dbReference type="Pfam" id="PF13385">
    <property type="entry name" value="Laminin_G_3"/>
    <property type="match status" value="1"/>
</dbReference>